<dbReference type="InterPro" id="IPR058074">
    <property type="entry name" value="Bacteriocin-like"/>
</dbReference>
<reference evidence="1" key="1">
    <citation type="submission" date="2023-07" db="EMBL/GenBank/DDBJ databases">
        <title>Sorghum-associated microbial communities from plants grown in Nebraska, USA.</title>
        <authorList>
            <person name="Schachtman D."/>
        </authorList>
    </citation>
    <scope>NUCLEOTIDE SEQUENCE</scope>
    <source>
        <strain evidence="1">DS2360</strain>
    </source>
</reference>
<protein>
    <recommendedName>
        <fullName evidence="3">Bacteriocin</fullName>
    </recommendedName>
</protein>
<dbReference type="AlphaFoldDB" id="A0AAE3Y999"/>
<evidence type="ECO:0000313" key="1">
    <source>
        <dbReference type="EMBL" id="MDR6527349.1"/>
    </source>
</evidence>
<sequence length="52" mass="5735">MKNSRKISKTELKKINGGNAPCCEPWGTCPDGYRQCQAWGACLPFSIKCKGE</sequence>
<accession>A0AAE3Y999</accession>
<gene>
    <name evidence="1" type="ORF">J2787_002741</name>
</gene>
<dbReference type="Proteomes" id="UP001184861">
    <property type="component" value="Unassembled WGS sequence"/>
</dbReference>
<name>A0AAE3Y999_9FLAO</name>
<dbReference type="EMBL" id="JAVDQY010000003">
    <property type="protein sequence ID" value="MDR6527349.1"/>
    <property type="molecule type" value="Genomic_DNA"/>
</dbReference>
<dbReference type="NCBIfam" id="NF047798">
    <property type="entry name" value="leader_Chryseo"/>
    <property type="match status" value="1"/>
</dbReference>
<evidence type="ECO:0008006" key="3">
    <source>
        <dbReference type="Google" id="ProtNLM"/>
    </source>
</evidence>
<evidence type="ECO:0000313" key="2">
    <source>
        <dbReference type="Proteomes" id="UP001184861"/>
    </source>
</evidence>
<organism evidence="1 2">
    <name type="scientific">Chryseobacterium rhizosphaerae</name>
    <dbReference type="NCBI Taxonomy" id="395937"/>
    <lineage>
        <taxon>Bacteria</taxon>
        <taxon>Pseudomonadati</taxon>
        <taxon>Bacteroidota</taxon>
        <taxon>Flavobacteriia</taxon>
        <taxon>Flavobacteriales</taxon>
        <taxon>Weeksellaceae</taxon>
        <taxon>Chryseobacterium group</taxon>
        <taxon>Chryseobacterium</taxon>
    </lineage>
</organism>
<proteinExistence type="predicted"/>
<dbReference type="RefSeq" id="WP_156126093.1">
    <property type="nucleotide sequence ID" value="NZ_BJYH01000019.1"/>
</dbReference>
<comment type="caution">
    <text evidence="1">The sequence shown here is derived from an EMBL/GenBank/DDBJ whole genome shotgun (WGS) entry which is preliminary data.</text>
</comment>